<organism evidence="3 4">
    <name type="scientific">Suipraeoptans intestinalis</name>
    <dbReference type="NCBI Taxonomy" id="2606628"/>
    <lineage>
        <taxon>Bacteria</taxon>
        <taxon>Bacillati</taxon>
        <taxon>Bacillota</taxon>
        <taxon>Clostridia</taxon>
        <taxon>Lachnospirales</taxon>
        <taxon>Lachnospiraceae</taxon>
        <taxon>Suipraeoptans</taxon>
    </lineage>
</organism>
<dbReference type="EMBL" id="VULY01000018">
    <property type="protein sequence ID" value="MSR94304.1"/>
    <property type="molecule type" value="Genomic_DNA"/>
</dbReference>
<dbReference type="Proteomes" id="UP000434409">
    <property type="component" value="Unassembled WGS sequence"/>
</dbReference>
<dbReference type="RefSeq" id="WP_154477870.1">
    <property type="nucleotide sequence ID" value="NZ_JAQYBV010000034.1"/>
</dbReference>
<feature type="signal peptide" evidence="1">
    <location>
        <begin position="1"/>
        <end position="28"/>
    </location>
</feature>
<protein>
    <submittedName>
        <fullName evidence="3">DUF4097 domain-containing protein</fullName>
    </submittedName>
</protein>
<evidence type="ECO:0000256" key="1">
    <source>
        <dbReference type="SAM" id="SignalP"/>
    </source>
</evidence>
<feature type="chain" id="PRO_5038862434" evidence="1">
    <location>
        <begin position="29"/>
        <end position="295"/>
    </location>
</feature>
<reference evidence="3 4" key="1">
    <citation type="submission" date="2019-08" db="EMBL/GenBank/DDBJ databases">
        <title>In-depth cultivation of the pig gut microbiome towards novel bacterial diversity and tailored functional studies.</title>
        <authorList>
            <person name="Wylensek D."/>
            <person name="Hitch T.C.A."/>
            <person name="Clavel T."/>
        </authorList>
    </citation>
    <scope>NUCLEOTIDE SEQUENCE [LARGE SCALE GENOMIC DNA]</scope>
    <source>
        <strain evidence="3 4">68-1-5</strain>
    </source>
</reference>
<gene>
    <name evidence="3" type="ORF">FYJ34_08550</name>
</gene>
<dbReference type="AlphaFoldDB" id="A0A6N7UTF9"/>
<keyword evidence="4" id="KW-1185">Reference proteome</keyword>
<keyword evidence="1" id="KW-0732">Signal</keyword>
<evidence type="ECO:0000313" key="3">
    <source>
        <dbReference type="EMBL" id="MSR94304.1"/>
    </source>
</evidence>
<dbReference type="Pfam" id="PF13349">
    <property type="entry name" value="DUF4097"/>
    <property type="match status" value="1"/>
</dbReference>
<name>A0A6N7UTF9_9FIRM</name>
<comment type="caution">
    <text evidence="3">The sequence shown here is derived from an EMBL/GenBank/DDBJ whole genome shotgun (WGS) entry which is preliminary data.</text>
</comment>
<sequence>MKKGWKIFWITCAALTMTGLLLCTAAFCIGVDWQKIKEKVPGNFKISTDWRPGGRLHYKEGEATGSNRKEDETKTFQNIREIEVEADANAVEILSADTEEVTVETRGLHKNTRTVIREEEGTLHVEAKVKKWMMWFGNRQFQNGKIIIRVPKNSRMEEVSVAQDTGTLRIEGIRTEELSVDMSAGEGTLSQVWATGIDVGCSAGKISVSGHVGESLDLNCGVGEIEADLDGTQEEYGYEVECGVGEVEIGNKSFTALSREETAEGTTEKSISAECGVGAIRVTFNGQKQQVNGNE</sequence>
<proteinExistence type="predicted"/>
<accession>A0A6N7UTF9</accession>
<evidence type="ECO:0000313" key="4">
    <source>
        <dbReference type="Proteomes" id="UP000434409"/>
    </source>
</evidence>
<dbReference type="Gene3D" id="2.160.20.120">
    <property type="match status" value="1"/>
</dbReference>
<dbReference type="InterPro" id="IPR025164">
    <property type="entry name" value="Toastrack_DUF4097"/>
</dbReference>
<feature type="domain" description="DUF4097" evidence="2">
    <location>
        <begin position="79"/>
        <end position="217"/>
    </location>
</feature>
<evidence type="ECO:0000259" key="2">
    <source>
        <dbReference type="Pfam" id="PF13349"/>
    </source>
</evidence>